<name>A0ACD3AJK9_9AGAR</name>
<dbReference type="Proteomes" id="UP000308600">
    <property type="component" value="Unassembled WGS sequence"/>
</dbReference>
<protein>
    <submittedName>
        <fullName evidence="1">Uncharacterized protein</fullName>
    </submittedName>
</protein>
<accession>A0ACD3AJK9</accession>
<reference evidence="1 2" key="1">
    <citation type="journal article" date="2019" name="Nat. Ecol. Evol.">
        <title>Megaphylogeny resolves global patterns of mushroom evolution.</title>
        <authorList>
            <person name="Varga T."/>
            <person name="Krizsan K."/>
            <person name="Foldi C."/>
            <person name="Dima B."/>
            <person name="Sanchez-Garcia M."/>
            <person name="Sanchez-Ramirez S."/>
            <person name="Szollosi G.J."/>
            <person name="Szarkandi J.G."/>
            <person name="Papp V."/>
            <person name="Albert L."/>
            <person name="Andreopoulos W."/>
            <person name="Angelini C."/>
            <person name="Antonin V."/>
            <person name="Barry K.W."/>
            <person name="Bougher N.L."/>
            <person name="Buchanan P."/>
            <person name="Buyck B."/>
            <person name="Bense V."/>
            <person name="Catcheside P."/>
            <person name="Chovatia M."/>
            <person name="Cooper J."/>
            <person name="Damon W."/>
            <person name="Desjardin D."/>
            <person name="Finy P."/>
            <person name="Geml J."/>
            <person name="Haridas S."/>
            <person name="Hughes K."/>
            <person name="Justo A."/>
            <person name="Karasinski D."/>
            <person name="Kautmanova I."/>
            <person name="Kiss B."/>
            <person name="Kocsube S."/>
            <person name="Kotiranta H."/>
            <person name="LaButti K.M."/>
            <person name="Lechner B.E."/>
            <person name="Liimatainen K."/>
            <person name="Lipzen A."/>
            <person name="Lukacs Z."/>
            <person name="Mihaltcheva S."/>
            <person name="Morgado L.N."/>
            <person name="Niskanen T."/>
            <person name="Noordeloos M.E."/>
            <person name="Ohm R.A."/>
            <person name="Ortiz-Santana B."/>
            <person name="Ovrebo C."/>
            <person name="Racz N."/>
            <person name="Riley R."/>
            <person name="Savchenko A."/>
            <person name="Shiryaev A."/>
            <person name="Soop K."/>
            <person name="Spirin V."/>
            <person name="Szebenyi C."/>
            <person name="Tomsovsky M."/>
            <person name="Tulloss R.E."/>
            <person name="Uehling J."/>
            <person name="Grigoriev I.V."/>
            <person name="Vagvolgyi C."/>
            <person name="Papp T."/>
            <person name="Martin F.M."/>
            <person name="Miettinen O."/>
            <person name="Hibbett D.S."/>
            <person name="Nagy L.G."/>
        </authorList>
    </citation>
    <scope>NUCLEOTIDE SEQUENCE [LARGE SCALE GENOMIC DNA]</scope>
    <source>
        <strain evidence="1 2">NL-1719</strain>
    </source>
</reference>
<evidence type="ECO:0000313" key="2">
    <source>
        <dbReference type="Proteomes" id="UP000308600"/>
    </source>
</evidence>
<evidence type="ECO:0000313" key="1">
    <source>
        <dbReference type="EMBL" id="TFK66093.1"/>
    </source>
</evidence>
<dbReference type="EMBL" id="ML208416">
    <property type="protein sequence ID" value="TFK66093.1"/>
    <property type="molecule type" value="Genomic_DNA"/>
</dbReference>
<keyword evidence="2" id="KW-1185">Reference proteome</keyword>
<gene>
    <name evidence="1" type="ORF">BDN72DRAFT_889204</name>
</gene>
<organism evidence="1 2">
    <name type="scientific">Pluteus cervinus</name>
    <dbReference type="NCBI Taxonomy" id="181527"/>
    <lineage>
        <taxon>Eukaryota</taxon>
        <taxon>Fungi</taxon>
        <taxon>Dikarya</taxon>
        <taxon>Basidiomycota</taxon>
        <taxon>Agaricomycotina</taxon>
        <taxon>Agaricomycetes</taxon>
        <taxon>Agaricomycetidae</taxon>
        <taxon>Agaricales</taxon>
        <taxon>Pluteineae</taxon>
        <taxon>Pluteaceae</taxon>
        <taxon>Pluteus</taxon>
    </lineage>
</organism>
<sequence>MAALTALVVFTAYLSSVRGFKLISNSTLPQNITLACSAALTKDVNCPRVVAALQPGSYYPQKTLESACTTACSGSLAAYRAGVASACGSESWAGYYDEQIPVLMISDLLQYHFNLSCLTDSGRFCNVVAGQAAAAQEAGNSTVSACDLCLIKNLQYQAASPYYDGPFLEPIYESKTSSCKVTGYPLTTTDLDFFTPTSTVASTPTPCAGSTYKIQPGNDCKSISKSQRIGTAWLLTDNGLTAWCENFPTNGTLCLQNPCNTYTLQQNDTCASVAKAHNISTTQLISWNPIINAGCNNLDKSVGYEVCVGQPGKAYATPSASFPAPTYVTTPAPVPTNPAEGTNPRCGRYYNVVLGEYCNLIVIKFGISLEDFIFLNPAINSNCTNLFADESYCVQPVGDINTYSGRPGYVEPTTSVAPIIYTNLPDATYTPTPKPTAVPLANGTRTDCYYYINGDDFQDDYGDSTSARISNCDNIAATFLVTFEELVYWNPSLESYSLANCTFETGVRYCASWSAPSTSPGDDETPLVLPVRDGVTANCTEFYPVINGMTCQYVLDNNDLTIAQFFSYNPAVNSDCSGLWLNYQYCVRAPGYVNETPETTTGDGTLTSMPTTTIGTPTGTTSVPVSTTPSAPTQTGQPTNCIRWHVAVDGDSCYSIINQYFLTESDFYKWNPAVSSDCTSGLWGGYAYCVGTSDAMPTRPTTTPPPSTTTLPAVPTPTNPNSIVSNCNKYSQAVDGDYCYLFAEKNNISTTDLYAWNAVLGSDGSGCATSFWAGYHYCVGVSK</sequence>
<proteinExistence type="predicted"/>